<organism evidence="2 3">
    <name type="scientific">Cercophora newfieldiana</name>
    <dbReference type="NCBI Taxonomy" id="92897"/>
    <lineage>
        <taxon>Eukaryota</taxon>
        <taxon>Fungi</taxon>
        <taxon>Dikarya</taxon>
        <taxon>Ascomycota</taxon>
        <taxon>Pezizomycotina</taxon>
        <taxon>Sordariomycetes</taxon>
        <taxon>Sordariomycetidae</taxon>
        <taxon>Sordariales</taxon>
        <taxon>Lasiosphaeriaceae</taxon>
        <taxon>Cercophora</taxon>
    </lineage>
</organism>
<dbReference type="Pfam" id="PF06985">
    <property type="entry name" value="HET"/>
    <property type="match status" value="1"/>
</dbReference>
<dbReference type="InterPro" id="IPR010730">
    <property type="entry name" value="HET"/>
</dbReference>
<dbReference type="EMBL" id="JAULSV010000006">
    <property type="protein sequence ID" value="KAK0641860.1"/>
    <property type="molecule type" value="Genomic_DNA"/>
</dbReference>
<dbReference type="InterPro" id="IPR052895">
    <property type="entry name" value="HetReg/Transcr_Mod"/>
</dbReference>
<proteinExistence type="predicted"/>
<dbReference type="PANTHER" id="PTHR24148">
    <property type="entry name" value="ANKYRIN REPEAT DOMAIN-CONTAINING PROTEIN 39 HOMOLOG-RELATED"/>
    <property type="match status" value="1"/>
</dbReference>
<name>A0AA39XY13_9PEZI</name>
<protein>
    <submittedName>
        <fullName evidence="2">Heterokaryon incompatibility protein-domain-containing protein</fullName>
    </submittedName>
</protein>
<evidence type="ECO:0000313" key="3">
    <source>
        <dbReference type="Proteomes" id="UP001174936"/>
    </source>
</evidence>
<sequence length="361" mass="41728">MAINTQRRSLNHPIPCPAMVTLSQARIDDEANAISAKTKTARRDWQLASKSDFRPHKSNQEGDHGFHALSYEWGREGDLGSHIFINGFLEPGPIRRNLEVALRTIRDKEFDKTLWVDSICINQQDSAERSHQVDMMGRIFKRSQWVIVWLGPESDGSDTAMDMIRDTRKLETRIIWVIQELFLARYCEIRCGSEIITREQFNDFITCMNRPGTQFEQSTWVKERAGNPAEAHRLAQQFKWAGMAGKRVNTLRTWLRRSYNSSFEATDKRDLVYALIRASEDIDQDHSVVSYEGTVRQAFLQAVPLVRRDISPWSPVVAQSQALFLLQYAERMGLPVDDDLRRDFFEVMREQSDPTPSDLCQ</sequence>
<comment type="caution">
    <text evidence="2">The sequence shown here is derived from an EMBL/GenBank/DDBJ whole genome shotgun (WGS) entry which is preliminary data.</text>
</comment>
<evidence type="ECO:0000313" key="2">
    <source>
        <dbReference type="EMBL" id="KAK0641860.1"/>
    </source>
</evidence>
<dbReference type="PANTHER" id="PTHR24148:SF73">
    <property type="entry name" value="HET DOMAIN PROTEIN (AFU_ORTHOLOGUE AFUA_8G01020)"/>
    <property type="match status" value="1"/>
</dbReference>
<dbReference type="AlphaFoldDB" id="A0AA39XY13"/>
<dbReference type="Proteomes" id="UP001174936">
    <property type="component" value="Unassembled WGS sequence"/>
</dbReference>
<accession>A0AA39XY13</accession>
<gene>
    <name evidence="2" type="ORF">B0T16DRAFT_496483</name>
</gene>
<reference evidence="2" key="1">
    <citation type="submission" date="2023-06" db="EMBL/GenBank/DDBJ databases">
        <title>Genome-scale phylogeny and comparative genomics of the fungal order Sordariales.</title>
        <authorList>
            <consortium name="Lawrence Berkeley National Laboratory"/>
            <person name="Hensen N."/>
            <person name="Bonometti L."/>
            <person name="Westerberg I."/>
            <person name="Brannstrom I.O."/>
            <person name="Guillou S."/>
            <person name="Cros-Aarteil S."/>
            <person name="Calhoun S."/>
            <person name="Haridas S."/>
            <person name="Kuo A."/>
            <person name="Mondo S."/>
            <person name="Pangilinan J."/>
            <person name="Riley R."/>
            <person name="Labutti K."/>
            <person name="Andreopoulos B."/>
            <person name="Lipzen A."/>
            <person name="Chen C."/>
            <person name="Yanf M."/>
            <person name="Daum C."/>
            <person name="Ng V."/>
            <person name="Clum A."/>
            <person name="Steindorff A."/>
            <person name="Ohm R."/>
            <person name="Martin F."/>
            <person name="Silar P."/>
            <person name="Natvig D."/>
            <person name="Lalanne C."/>
            <person name="Gautier V."/>
            <person name="Ament-Velasquez S.L."/>
            <person name="Kruys A."/>
            <person name="Hutchinson M.I."/>
            <person name="Powell A.J."/>
            <person name="Barry K."/>
            <person name="Miller A.N."/>
            <person name="Grigoriev I.V."/>
            <person name="Debuchy R."/>
            <person name="Gladieux P."/>
            <person name="Thoren M.H."/>
            <person name="Johannesson H."/>
        </authorList>
    </citation>
    <scope>NUCLEOTIDE SEQUENCE</scope>
    <source>
        <strain evidence="2">SMH2532-1</strain>
    </source>
</reference>
<evidence type="ECO:0000259" key="1">
    <source>
        <dbReference type="Pfam" id="PF06985"/>
    </source>
</evidence>
<feature type="domain" description="Heterokaryon incompatibility" evidence="1">
    <location>
        <begin position="66"/>
        <end position="174"/>
    </location>
</feature>
<keyword evidence="3" id="KW-1185">Reference proteome</keyword>